<proteinExistence type="predicted"/>
<dbReference type="GO" id="GO:0016740">
    <property type="term" value="F:transferase activity"/>
    <property type="evidence" value="ECO:0007669"/>
    <property type="project" value="UniProtKB-KW"/>
</dbReference>
<evidence type="ECO:0000259" key="3">
    <source>
        <dbReference type="Pfam" id="PF02709"/>
    </source>
</evidence>
<dbReference type="SUPFAM" id="SSF53448">
    <property type="entry name" value="Nucleotide-diphospho-sugar transferases"/>
    <property type="match status" value="1"/>
</dbReference>
<keyword evidence="1 4" id="KW-0808">Transferase</keyword>
<dbReference type="InterPro" id="IPR050834">
    <property type="entry name" value="Glycosyltransf_2"/>
</dbReference>
<dbReference type="PANTHER" id="PTHR43685:SF3">
    <property type="entry name" value="SLR2126 PROTEIN"/>
    <property type="match status" value="1"/>
</dbReference>
<reference evidence="5" key="1">
    <citation type="submission" date="2011-04" db="EMBL/GenBank/DDBJ databases">
        <title>The complete genome of Thermodesulfatator indicus DSM 15286.</title>
        <authorList>
            <person name="Lucas S."/>
            <person name="Copeland A."/>
            <person name="Lapidus A."/>
            <person name="Bruce D."/>
            <person name="Goodwin L."/>
            <person name="Pitluck S."/>
            <person name="Peters L."/>
            <person name="Kyrpides N."/>
            <person name="Mavromatis K."/>
            <person name="Pagani I."/>
            <person name="Ivanova N."/>
            <person name="Saunders L."/>
            <person name="Detter J.C."/>
            <person name="Tapia R."/>
            <person name="Han C."/>
            <person name="Land M."/>
            <person name="Hauser L."/>
            <person name="Markowitz V."/>
            <person name="Cheng J.-F."/>
            <person name="Hugenholtz P."/>
            <person name="Woyke T."/>
            <person name="Wu D."/>
            <person name="Spring S."/>
            <person name="Schroeder M."/>
            <person name="Brambilla E."/>
            <person name="Klenk H.-P."/>
            <person name="Eisen J.A."/>
        </authorList>
    </citation>
    <scope>NUCLEOTIDE SEQUENCE [LARGE SCALE GENOMIC DNA]</scope>
    <source>
        <strain evidence="5">DSM 15286 / JCM 11887 / CIR29812</strain>
    </source>
</reference>
<dbReference type="RefSeq" id="WP_013907314.1">
    <property type="nucleotide sequence ID" value="NC_015681.1"/>
</dbReference>
<dbReference type="eggNOG" id="COG1215">
    <property type="taxonomic scope" value="Bacteria"/>
</dbReference>
<dbReference type="Pfam" id="PF02709">
    <property type="entry name" value="Glyco_transf_7C"/>
    <property type="match status" value="1"/>
</dbReference>
<evidence type="ECO:0000259" key="2">
    <source>
        <dbReference type="Pfam" id="PF00535"/>
    </source>
</evidence>
<dbReference type="STRING" id="667014.Thein_0689"/>
<dbReference type="AlphaFoldDB" id="F8AC14"/>
<dbReference type="PANTHER" id="PTHR43685">
    <property type="entry name" value="GLYCOSYLTRANSFERASE"/>
    <property type="match status" value="1"/>
</dbReference>
<dbReference type="InterPro" id="IPR027791">
    <property type="entry name" value="Galactosyl_T_C"/>
</dbReference>
<gene>
    <name evidence="4" type="ordered locus">Thein_0689</name>
</gene>
<accession>F8AC14</accession>
<dbReference type="EMBL" id="CP002683">
    <property type="protein sequence ID" value="AEH44569.1"/>
    <property type="molecule type" value="Genomic_DNA"/>
</dbReference>
<dbReference type="HOGENOM" id="CLU_025996_24_0_0"/>
<evidence type="ECO:0000313" key="4">
    <source>
        <dbReference type="EMBL" id="AEH44569.1"/>
    </source>
</evidence>
<dbReference type="PATRIC" id="fig|667014.3.peg.714"/>
<dbReference type="InParanoid" id="F8AC14"/>
<evidence type="ECO:0000313" key="5">
    <source>
        <dbReference type="Proteomes" id="UP000006793"/>
    </source>
</evidence>
<dbReference type="PaxDb" id="667014-Thein_0689"/>
<dbReference type="OrthoDB" id="9801954at2"/>
<protein>
    <submittedName>
        <fullName evidence="4">Glycosyl transferase family 2</fullName>
    </submittedName>
</protein>
<dbReference type="Pfam" id="PF00535">
    <property type="entry name" value="Glycos_transf_2"/>
    <property type="match status" value="1"/>
</dbReference>
<feature type="domain" description="Galactosyltransferase C-terminal" evidence="3">
    <location>
        <begin position="168"/>
        <end position="228"/>
    </location>
</feature>
<feature type="domain" description="Glycosyltransferase 2-like" evidence="2">
    <location>
        <begin position="4"/>
        <end position="152"/>
    </location>
</feature>
<evidence type="ECO:0000256" key="1">
    <source>
        <dbReference type="ARBA" id="ARBA00022679"/>
    </source>
</evidence>
<dbReference type="CDD" id="cd06420">
    <property type="entry name" value="GT2_Chondriotin_Pol_N"/>
    <property type="match status" value="1"/>
</dbReference>
<dbReference type="KEGG" id="tid:Thein_0689"/>
<name>F8AC14_THEID</name>
<keyword evidence="5" id="KW-1185">Reference proteome</keyword>
<dbReference type="Proteomes" id="UP000006793">
    <property type="component" value="Chromosome"/>
</dbReference>
<sequence>MKTSVIVSTYNRPSALKKVIDGLINQKHLPNEVIIADDGSNNETKILVKNIKKRAPFPIIHIWQRDKGFRLSRIKNKAIKIAQYEYIIFLDGDCIPHKFFIADHLFLAEKGYFVQGKRILVGQKIEPFFSYKEANSLIFLLKAILTNKISNWHHIFRIKKFPCFKNRKLRGIKGCNMSFFKEDLIAINGFNEDFIGWGREDSELVVRCYNYGLYRKEHPFLAICFHLWHPPAPKNNLLKNELLLEKILKTDKYFCDNGILKRK</sequence>
<reference evidence="4 5" key="2">
    <citation type="journal article" date="2012" name="Stand. Genomic Sci.">
        <title>Complete genome sequence of the thermophilic sulfate-reducing ocean bacterium Thermodesulfatator indicus type strain (CIR29812(T)).</title>
        <authorList>
            <person name="Anderson I."/>
            <person name="Saunders E."/>
            <person name="Lapidus A."/>
            <person name="Nolan M."/>
            <person name="Lucas S."/>
            <person name="Tice H."/>
            <person name="Del Rio T.G."/>
            <person name="Cheng J.F."/>
            <person name="Han C."/>
            <person name="Tapia R."/>
            <person name="Goodwin L.A."/>
            <person name="Pitluck S."/>
            <person name="Liolios K."/>
            <person name="Mavromatis K."/>
            <person name="Pagani I."/>
            <person name="Ivanova N."/>
            <person name="Mikhailova N."/>
            <person name="Pati A."/>
            <person name="Chen A."/>
            <person name="Palaniappan K."/>
            <person name="Land M."/>
            <person name="Hauser L."/>
            <person name="Jeffries C.D."/>
            <person name="Chang Y.J."/>
            <person name="Brambilla E.M."/>
            <person name="Rohde M."/>
            <person name="Spring S."/>
            <person name="Goker M."/>
            <person name="Detter J.C."/>
            <person name="Woyke T."/>
            <person name="Bristow J."/>
            <person name="Eisen J.A."/>
            <person name="Markowitz V."/>
            <person name="Hugenholtz P."/>
            <person name="Kyrpides N.C."/>
            <person name="Klenk H.P."/>
        </authorList>
    </citation>
    <scope>NUCLEOTIDE SEQUENCE [LARGE SCALE GENOMIC DNA]</scope>
    <source>
        <strain evidence="5">DSM 15286 / JCM 11887 / CIR29812</strain>
    </source>
</reference>
<dbReference type="InterPro" id="IPR029044">
    <property type="entry name" value="Nucleotide-diphossugar_trans"/>
</dbReference>
<organism evidence="4 5">
    <name type="scientific">Thermodesulfatator indicus (strain DSM 15286 / JCM 11887 / CIR29812)</name>
    <dbReference type="NCBI Taxonomy" id="667014"/>
    <lineage>
        <taxon>Bacteria</taxon>
        <taxon>Pseudomonadati</taxon>
        <taxon>Thermodesulfobacteriota</taxon>
        <taxon>Thermodesulfobacteria</taxon>
        <taxon>Thermodesulfobacteriales</taxon>
        <taxon>Thermodesulfatatoraceae</taxon>
        <taxon>Thermodesulfatator</taxon>
    </lineage>
</organism>
<dbReference type="Gene3D" id="3.90.550.10">
    <property type="entry name" value="Spore Coat Polysaccharide Biosynthesis Protein SpsA, Chain A"/>
    <property type="match status" value="1"/>
</dbReference>
<dbReference type="InterPro" id="IPR001173">
    <property type="entry name" value="Glyco_trans_2-like"/>
</dbReference>